<organism evidence="2 3">
    <name type="scientific">Eleusine coracana subsp. coracana</name>
    <dbReference type="NCBI Taxonomy" id="191504"/>
    <lineage>
        <taxon>Eukaryota</taxon>
        <taxon>Viridiplantae</taxon>
        <taxon>Streptophyta</taxon>
        <taxon>Embryophyta</taxon>
        <taxon>Tracheophyta</taxon>
        <taxon>Spermatophyta</taxon>
        <taxon>Magnoliopsida</taxon>
        <taxon>Liliopsida</taxon>
        <taxon>Poales</taxon>
        <taxon>Poaceae</taxon>
        <taxon>PACMAD clade</taxon>
        <taxon>Chloridoideae</taxon>
        <taxon>Cynodonteae</taxon>
        <taxon>Eleusininae</taxon>
        <taxon>Eleusine</taxon>
    </lineage>
</organism>
<name>A0AAV5DWR5_ELECO</name>
<feature type="region of interest" description="Disordered" evidence="1">
    <location>
        <begin position="116"/>
        <end position="136"/>
    </location>
</feature>
<dbReference type="EMBL" id="BQKI01000071">
    <property type="protein sequence ID" value="GJN14350.1"/>
    <property type="molecule type" value="Genomic_DNA"/>
</dbReference>
<evidence type="ECO:0000313" key="3">
    <source>
        <dbReference type="Proteomes" id="UP001054889"/>
    </source>
</evidence>
<reference evidence="2" key="1">
    <citation type="journal article" date="2018" name="DNA Res.">
        <title>Multiple hybrid de novo genome assembly of finger millet, an orphan allotetraploid crop.</title>
        <authorList>
            <person name="Hatakeyama M."/>
            <person name="Aluri S."/>
            <person name="Balachadran M.T."/>
            <person name="Sivarajan S.R."/>
            <person name="Patrignani A."/>
            <person name="Gruter S."/>
            <person name="Poveda L."/>
            <person name="Shimizu-Inatsugi R."/>
            <person name="Baeten J."/>
            <person name="Francoijs K.J."/>
            <person name="Nataraja K.N."/>
            <person name="Reddy Y.A.N."/>
            <person name="Phadnis S."/>
            <person name="Ravikumar R.L."/>
            <person name="Schlapbach R."/>
            <person name="Sreeman S.M."/>
            <person name="Shimizu K.K."/>
        </authorList>
    </citation>
    <scope>NUCLEOTIDE SEQUENCE</scope>
</reference>
<evidence type="ECO:0000256" key="1">
    <source>
        <dbReference type="SAM" id="MobiDB-lite"/>
    </source>
</evidence>
<dbReference type="PANTHER" id="PTHR33074">
    <property type="entry name" value="EXPRESSED PROTEIN-RELATED"/>
    <property type="match status" value="1"/>
</dbReference>
<comment type="caution">
    <text evidence="2">The sequence shown here is derived from an EMBL/GenBank/DDBJ whole genome shotgun (WGS) entry which is preliminary data.</text>
</comment>
<dbReference type="AlphaFoldDB" id="A0AAV5DWR5"/>
<accession>A0AAV5DWR5</accession>
<keyword evidence="3" id="KW-1185">Reference proteome</keyword>
<gene>
    <name evidence="2" type="primary">gb01168</name>
    <name evidence="2" type="ORF">PR202_gb01168</name>
</gene>
<dbReference type="Proteomes" id="UP001054889">
    <property type="component" value="Unassembled WGS sequence"/>
</dbReference>
<sequence length="269" mass="28163">MAAPLGRNQPRSGTSANAEWTMLLAPYGERVLLDSTVDTNTLASARTSDGASLSVYLRRAAPPLLSRICVPTRRYTTPPCATVVAAHGDSVLIHTSWCYSLGVNYFVYNVGAAEGDGGDRSSSPRPPSLSLLESPPAGLTRRNRLEVAATGLLRRGQDELVLAMLQMVAASVGGDDAAEAEPEPKKKAAELVLFRSGEWTYREEEALVSPWSPPATGTCAGSTGPAAACCSATCSTTSPCCGTYRSPWRARRTTTTRGSGACASPPAAP</sequence>
<evidence type="ECO:0000313" key="2">
    <source>
        <dbReference type="EMBL" id="GJN14350.1"/>
    </source>
</evidence>
<reference evidence="2" key="2">
    <citation type="submission" date="2021-12" db="EMBL/GenBank/DDBJ databases">
        <title>Resequencing data analysis of finger millet.</title>
        <authorList>
            <person name="Hatakeyama M."/>
            <person name="Aluri S."/>
            <person name="Balachadran M.T."/>
            <person name="Sivarajan S.R."/>
            <person name="Poveda L."/>
            <person name="Shimizu-Inatsugi R."/>
            <person name="Schlapbach R."/>
            <person name="Sreeman S.M."/>
            <person name="Shimizu K.K."/>
        </authorList>
    </citation>
    <scope>NUCLEOTIDE SEQUENCE</scope>
</reference>
<dbReference type="PANTHER" id="PTHR33074:SF76">
    <property type="entry name" value="OS11G0569701 PROTEIN"/>
    <property type="match status" value="1"/>
</dbReference>
<feature type="compositionally biased region" description="Low complexity" evidence="1">
    <location>
        <begin position="120"/>
        <end position="136"/>
    </location>
</feature>
<proteinExistence type="predicted"/>
<protein>
    <submittedName>
        <fullName evidence="2">Uncharacterized protein</fullName>
    </submittedName>
</protein>